<accession>A0ABW9L7T2</accession>
<name>A0ABW9L7T2_9MYCO</name>
<comment type="caution">
    <text evidence="1">The sequence shown here is derived from an EMBL/GenBank/DDBJ whole genome shotgun (WGS) entry which is preliminary data.</text>
</comment>
<protein>
    <submittedName>
        <fullName evidence="1">Uncharacterized protein</fullName>
    </submittedName>
</protein>
<keyword evidence="2" id="KW-1185">Reference proteome</keyword>
<dbReference type="EMBL" id="JBKBDD010000003">
    <property type="protein sequence ID" value="MFN6543830.1"/>
    <property type="molecule type" value="Genomic_DNA"/>
</dbReference>
<dbReference type="Proteomes" id="UP001635816">
    <property type="component" value="Unassembled WGS sequence"/>
</dbReference>
<dbReference type="RefSeq" id="WP_409543235.1">
    <property type="nucleotide sequence ID" value="NZ_JBKBDD010000003.1"/>
</dbReference>
<sequence length="112" mass="12430">MDATSTGLLRGVCDVDLPVRAVFSDVSRVHTEELGDWREDGEAVDSDGLIRRRDYSVDISADSPAAHYSRNHRVVDGIVLPMNRIVYARDDDGQPLRDMVTVTIDIDDVTVT</sequence>
<evidence type="ECO:0000313" key="1">
    <source>
        <dbReference type="EMBL" id="MFN6543830.1"/>
    </source>
</evidence>
<evidence type="ECO:0000313" key="2">
    <source>
        <dbReference type="Proteomes" id="UP001635816"/>
    </source>
</evidence>
<proteinExistence type="predicted"/>
<reference evidence="1 2" key="1">
    <citation type="submission" date="2024-12" db="EMBL/GenBank/DDBJ databases">
        <title>The coexistence of Mycolicibacterium septicum and Mycolicibacterium nivoides in clinical samples.</title>
        <authorList>
            <person name="Wang C."/>
            <person name="Feng Y."/>
            <person name="Zong Z."/>
        </authorList>
    </citation>
    <scope>NUCLEOTIDE SEQUENCE [LARGE SCALE GENOMIC DNA]</scope>
    <source>
        <strain evidence="1 2">120309</strain>
    </source>
</reference>
<organism evidence="1 2">
    <name type="scientific">Mycolicibacterium nivoides</name>
    <dbReference type="NCBI Taxonomy" id="2487344"/>
    <lineage>
        <taxon>Bacteria</taxon>
        <taxon>Bacillati</taxon>
        <taxon>Actinomycetota</taxon>
        <taxon>Actinomycetes</taxon>
        <taxon>Mycobacteriales</taxon>
        <taxon>Mycobacteriaceae</taxon>
        <taxon>Mycolicibacterium</taxon>
    </lineage>
</organism>
<gene>
    <name evidence="1" type="ORF">ACK4CT_11610</name>
</gene>